<dbReference type="AlphaFoldDB" id="A0AAV1TQ55"/>
<organism evidence="1 2">
    <name type="scientific">Peronospora matthiolae</name>
    <dbReference type="NCBI Taxonomy" id="2874970"/>
    <lineage>
        <taxon>Eukaryota</taxon>
        <taxon>Sar</taxon>
        <taxon>Stramenopiles</taxon>
        <taxon>Oomycota</taxon>
        <taxon>Peronosporomycetes</taxon>
        <taxon>Peronosporales</taxon>
        <taxon>Peronosporaceae</taxon>
        <taxon>Peronospora</taxon>
    </lineage>
</organism>
<protein>
    <submittedName>
        <fullName evidence="1">Uncharacterized protein</fullName>
    </submittedName>
</protein>
<evidence type="ECO:0000313" key="2">
    <source>
        <dbReference type="Proteomes" id="UP001162060"/>
    </source>
</evidence>
<sequence length="99" mass="10690">MVEDVVATCSSPPSHCPVYTAVAPLAVDQFCAVGKKGPSNIGVVALARSKRYDKVKVKGVQRMTGLGLQRHTEAHTDRTLLRPARDEAGLMIDSRLRSC</sequence>
<proteinExistence type="predicted"/>
<dbReference type="Proteomes" id="UP001162060">
    <property type="component" value="Unassembled WGS sequence"/>
</dbReference>
<name>A0AAV1TQ55_9STRA</name>
<dbReference type="EMBL" id="CAKLBY020000070">
    <property type="protein sequence ID" value="CAK7923756.1"/>
    <property type="molecule type" value="Genomic_DNA"/>
</dbReference>
<accession>A0AAV1TQ55</accession>
<gene>
    <name evidence="1" type="ORF">PM001_LOCUS8906</name>
</gene>
<reference evidence="1" key="1">
    <citation type="submission" date="2024-01" db="EMBL/GenBank/DDBJ databases">
        <authorList>
            <person name="Webb A."/>
        </authorList>
    </citation>
    <scope>NUCLEOTIDE SEQUENCE</scope>
    <source>
        <strain evidence="1">Pm1</strain>
    </source>
</reference>
<evidence type="ECO:0000313" key="1">
    <source>
        <dbReference type="EMBL" id="CAK7923756.1"/>
    </source>
</evidence>
<comment type="caution">
    <text evidence="1">The sequence shown here is derived from an EMBL/GenBank/DDBJ whole genome shotgun (WGS) entry which is preliminary data.</text>
</comment>